<evidence type="ECO:0000256" key="3">
    <source>
        <dbReference type="ARBA" id="ARBA00022679"/>
    </source>
</evidence>
<dbReference type="SMART" id="SM00382">
    <property type="entry name" value="AAA"/>
    <property type="match status" value="1"/>
</dbReference>
<keyword evidence="6" id="KW-0479">Metal-binding</keyword>
<proteinExistence type="inferred from homology"/>
<dbReference type="InterPro" id="IPR022754">
    <property type="entry name" value="DNA_pol_III_gamma-3"/>
</dbReference>
<protein>
    <recommendedName>
        <fullName evidence="2">DNA-directed DNA polymerase</fullName>
        <ecNumber evidence="2">2.7.7.7</ecNumber>
    </recommendedName>
</protein>
<comment type="caution">
    <text evidence="14">The sequence shown here is derived from an EMBL/GenBank/DDBJ whole genome shotgun (WGS) entry which is preliminary data.</text>
</comment>
<dbReference type="PANTHER" id="PTHR11669:SF0">
    <property type="entry name" value="PROTEIN STICHEL-LIKE 2"/>
    <property type="match status" value="1"/>
</dbReference>
<organism evidence="14 15">
    <name type="scientific">Dehalobacterium formicoaceticum</name>
    <dbReference type="NCBI Taxonomy" id="51515"/>
    <lineage>
        <taxon>Bacteria</taxon>
        <taxon>Bacillati</taxon>
        <taxon>Bacillota</taxon>
        <taxon>Clostridia</taxon>
        <taxon>Eubacteriales</taxon>
        <taxon>Peptococcaceae</taxon>
        <taxon>Dehalobacterium</taxon>
    </lineage>
</organism>
<dbReference type="Pfam" id="PF13177">
    <property type="entry name" value="DNA_pol3_delta2"/>
    <property type="match status" value="1"/>
</dbReference>
<evidence type="ECO:0000256" key="2">
    <source>
        <dbReference type="ARBA" id="ARBA00012417"/>
    </source>
</evidence>
<gene>
    <name evidence="14" type="primary">dnaX</name>
    <name evidence="14" type="ORF">NVS47_16270</name>
</gene>
<keyword evidence="8" id="KW-0862">Zinc</keyword>
<sequence length="519" mass="59061">MAYVALYRQWRPQKFEDVAGQDHISKTLKNAIKANRIVHAYLFTGPRGTGKTSSAKILAKAVNCLAPVEGEACDQCEMCKRFKSGQAMDMIEIDAASNRGIDEIRDLREKVKYAPVEGKYKIYIIDEVHMLTTEAFNALLKTLEEPPKHVIFILATTEPHKVPITVLSRCQRFDFKRIGMRFIIDRLQHICTVEGLKVNDAALQMIAKKAEGSMRDALSLLDQCLSFSEEMITEETIASLLGAVDNEFIKNIVLSMAERDYGRMISLIDSLIQEGKDIRLFHHDLTEYFRNLILVKLSNKAVEKLDVPDFLHRDLAEQSKIFTVEVLFNILDVLSEGEAQLKNSTQPRITLELSLIRAARIPEKNDQENVQPVQSAQHKEHKGHQQPVQHKQPKEPVKKENVPPAIQVNIKSVQAHWPQVMELVNKKNKSTGAFLKEGTPVELRQNKIIMQYLQQFKLHAETIEKIEHKKIIEEALGTVFRQELTVQSTTDDLSPEKEDEIEAGVQKFLGNEVKVEIVD</sequence>
<evidence type="ECO:0000313" key="15">
    <source>
        <dbReference type="Proteomes" id="UP001524944"/>
    </source>
</evidence>
<dbReference type="Pfam" id="PF20964">
    <property type="entry name" value="DnaX_C"/>
    <property type="match status" value="1"/>
</dbReference>
<dbReference type="Gene3D" id="1.10.8.60">
    <property type="match status" value="1"/>
</dbReference>
<keyword evidence="5" id="KW-0235">DNA replication</keyword>
<keyword evidence="9" id="KW-0067">ATP-binding</keyword>
<dbReference type="Pfam" id="PF22608">
    <property type="entry name" value="DNAX_ATPase_lid"/>
    <property type="match status" value="1"/>
</dbReference>
<dbReference type="InterPro" id="IPR003593">
    <property type="entry name" value="AAA+_ATPase"/>
</dbReference>
<reference evidence="14 15" key="1">
    <citation type="submission" date="2022-08" db="EMBL/GenBank/DDBJ databases">
        <title>Proteogenomics of the novel Dehalobacterium formicoaceticum strain EZ94 highlights a key role of methyltransferases during anaerobic dichloromethane degradation.</title>
        <authorList>
            <person name="Wasmund K."/>
        </authorList>
    </citation>
    <scope>NUCLEOTIDE SEQUENCE [LARGE SCALE GENOMIC DNA]</scope>
    <source>
        <strain evidence="14 15">EZ94</strain>
    </source>
</reference>
<name>A0ABT1YBK5_9FIRM</name>
<dbReference type="Proteomes" id="UP001524944">
    <property type="component" value="Unassembled WGS sequence"/>
</dbReference>
<dbReference type="RefSeq" id="WP_157677289.1">
    <property type="nucleotide sequence ID" value="NZ_CP022121.1"/>
</dbReference>
<dbReference type="InterPro" id="IPR027417">
    <property type="entry name" value="P-loop_NTPase"/>
</dbReference>
<evidence type="ECO:0000256" key="7">
    <source>
        <dbReference type="ARBA" id="ARBA00022741"/>
    </source>
</evidence>
<evidence type="ECO:0000256" key="8">
    <source>
        <dbReference type="ARBA" id="ARBA00022833"/>
    </source>
</evidence>
<dbReference type="SUPFAM" id="SSF48019">
    <property type="entry name" value="post-AAA+ oligomerization domain-like"/>
    <property type="match status" value="1"/>
</dbReference>
<evidence type="ECO:0000256" key="10">
    <source>
        <dbReference type="ARBA" id="ARBA00022932"/>
    </source>
</evidence>
<evidence type="ECO:0000256" key="11">
    <source>
        <dbReference type="ARBA" id="ARBA00049244"/>
    </source>
</evidence>
<dbReference type="Gene3D" id="3.40.50.300">
    <property type="entry name" value="P-loop containing nucleotide triphosphate hydrolases"/>
    <property type="match status" value="1"/>
</dbReference>
<dbReference type="PANTHER" id="PTHR11669">
    <property type="entry name" value="REPLICATION FACTOR C / DNA POLYMERASE III GAMMA-TAU SUBUNIT"/>
    <property type="match status" value="1"/>
</dbReference>
<evidence type="ECO:0000256" key="6">
    <source>
        <dbReference type="ARBA" id="ARBA00022723"/>
    </source>
</evidence>
<keyword evidence="3 14" id="KW-0808">Transferase</keyword>
<feature type="region of interest" description="Disordered" evidence="12">
    <location>
        <begin position="364"/>
        <end position="400"/>
    </location>
</feature>
<evidence type="ECO:0000313" key="14">
    <source>
        <dbReference type="EMBL" id="MCR6547046.1"/>
    </source>
</evidence>
<dbReference type="GO" id="GO:0003887">
    <property type="term" value="F:DNA-directed DNA polymerase activity"/>
    <property type="evidence" value="ECO:0007669"/>
    <property type="project" value="UniProtKB-EC"/>
</dbReference>
<dbReference type="NCBIfam" id="NF004046">
    <property type="entry name" value="PRK05563.1"/>
    <property type="match status" value="1"/>
</dbReference>
<comment type="catalytic activity">
    <reaction evidence="11">
        <text>DNA(n) + a 2'-deoxyribonucleoside 5'-triphosphate = DNA(n+1) + diphosphate</text>
        <dbReference type="Rhea" id="RHEA:22508"/>
        <dbReference type="Rhea" id="RHEA-COMP:17339"/>
        <dbReference type="Rhea" id="RHEA-COMP:17340"/>
        <dbReference type="ChEBI" id="CHEBI:33019"/>
        <dbReference type="ChEBI" id="CHEBI:61560"/>
        <dbReference type="ChEBI" id="CHEBI:173112"/>
        <dbReference type="EC" id="2.7.7.7"/>
    </reaction>
</comment>
<evidence type="ECO:0000256" key="4">
    <source>
        <dbReference type="ARBA" id="ARBA00022695"/>
    </source>
</evidence>
<keyword evidence="15" id="KW-1185">Reference proteome</keyword>
<dbReference type="Gene3D" id="1.20.272.10">
    <property type="match status" value="1"/>
</dbReference>
<dbReference type="InterPro" id="IPR001270">
    <property type="entry name" value="ClpA/B"/>
</dbReference>
<dbReference type="InterPro" id="IPR008921">
    <property type="entry name" value="DNA_pol3_clamp-load_cplx_C"/>
</dbReference>
<evidence type="ECO:0000256" key="1">
    <source>
        <dbReference type="ARBA" id="ARBA00006360"/>
    </source>
</evidence>
<dbReference type="InterPro" id="IPR050238">
    <property type="entry name" value="DNA_Rep/Repair_Clamp_Loader"/>
</dbReference>
<keyword evidence="7" id="KW-0547">Nucleotide-binding</keyword>
<evidence type="ECO:0000256" key="12">
    <source>
        <dbReference type="SAM" id="MobiDB-lite"/>
    </source>
</evidence>
<dbReference type="PRINTS" id="PR00300">
    <property type="entry name" value="CLPPROTEASEA"/>
</dbReference>
<dbReference type="SUPFAM" id="SSF52540">
    <property type="entry name" value="P-loop containing nucleoside triphosphate hydrolases"/>
    <property type="match status" value="1"/>
</dbReference>
<evidence type="ECO:0000256" key="5">
    <source>
        <dbReference type="ARBA" id="ARBA00022705"/>
    </source>
</evidence>
<dbReference type="EMBL" id="JANPWE010000019">
    <property type="protein sequence ID" value="MCR6547046.1"/>
    <property type="molecule type" value="Genomic_DNA"/>
</dbReference>
<dbReference type="NCBIfam" id="TIGR02397">
    <property type="entry name" value="dnaX_nterm"/>
    <property type="match status" value="1"/>
</dbReference>
<dbReference type="InterPro" id="IPR048448">
    <property type="entry name" value="DnaX-like_C"/>
</dbReference>
<accession>A0ABT1YBK5</accession>
<keyword evidence="4 14" id="KW-0548">Nucleotidyltransferase</keyword>
<dbReference type="InterPro" id="IPR045085">
    <property type="entry name" value="HLD_clamp_pol_III_gamma_tau"/>
</dbReference>
<dbReference type="EC" id="2.7.7.7" evidence="2"/>
<dbReference type="CDD" id="cd18137">
    <property type="entry name" value="HLD_clamp_pol_III_gamma_tau"/>
    <property type="match status" value="1"/>
</dbReference>
<evidence type="ECO:0000256" key="9">
    <source>
        <dbReference type="ARBA" id="ARBA00022840"/>
    </source>
</evidence>
<dbReference type="CDD" id="cd00009">
    <property type="entry name" value="AAA"/>
    <property type="match status" value="1"/>
</dbReference>
<comment type="similarity">
    <text evidence="1">Belongs to the DnaX/STICHEL family.</text>
</comment>
<feature type="domain" description="AAA+ ATPase" evidence="13">
    <location>
        <begin position="37"/>
        <end position="179"/>
    </location>
</feature>
<dbReference type="Pfam" id="PF12169">
    <property type="entry name" value="DNA_pol3_gamma3"/>
    <property type="match status" value="1"/>
</dbReference>
<keyword evidence="10" id="KW-0239">DNA-directed DNA polymerase</keyword>
<dbReference type="InterPro" id="IPR012763">
    <property type="entry name" value="DNA_pol_III_sug/sutau_N"/>
</dbReference>
<evidence type="ECO:0000259" key="13">
    <source>
        <dbReference type="SMART" id="SM00382"/>
    </source>
</evidence>